<evidence type="ECO:0000313" key="1">
    <source>
        <dbReference type="EMBL" id="MCQ8104421.1"/>
    </source>
</evidence>
<organism evidence="1 2">
    <name type="scientific">Methylomonas subterranea</name>
    <dbReference type="NCBI Taxonomy" id="2952225"/>
    <lineage>
        <taxon>Bacteria</taxon>
        <taxon>Pseudomonadati</taxon>
        <taxon>Pseudomonadota</taxon>
        <taxon>Gammaproteobacteria</taxon>
        <taxon>Methylococcales</taxon>
        <taxon>Methylococcaceae</taxon>
        <taxon>Methylomonas</taxon>
    </lineage>
</organism>
<protein>
    <submittedName>
        <fullName evidence="1">Uncharacterized protein</fullName>
    </submittedName>
</protein>
<keyword evidence="2" id="KW-1185">Reference proteome</keyword>
<accession>A0ABT1TG29</accession>
<dbReference type="EMBL" id="JANIBJ010000016">
    <property type="protein sequence ID" value="MCQ8104421.1"/>
    <property type="molecule type" value="Genomic_DNA"/>
</dbReference>
<dbReference type="RefSeq" id="WP_256602223.1">
    <property type="nucleotide sequence ID" value="NZ_JANIBJ010000016.1"/>
</dbReference>
<comment type="caution">
    <text evidence="1">The sequence shown here is derived from an EMBL/GenBank/DDBJ whole genome shotgun (WGS) entry which is preliminary data.</text>
</comment>
<reference evidence="1 2" key="1">
    <citation type="submission" date="2022-07" db="EMBL/GenBank/DDBJ databases">
        <title>Methylomonas rivi sp. nov., Methylomonas rosea sp. nov., Methylomonas aureus sp. nov. and Methylomonas subterranea sp. nov., four novel methanotrophs isolated from a freshwater creek and the deep terrestrial subsurface.</title>
        <authorList>
            <person name="Abin C."/>
            <person name="Sankaranarayanan K."/>
            <person name="Garner C."/>
            <person name="Sindelar R."/>
            <person name="Kotary K."/>
            <person name="Garner R."/>
            <person name="Barclay S."/>
            <person name="Lawson P."/>
            <person name="Krumholz L."/>
        </authorList>
    </citation>
    <scope>NUCLEOTIDE SEQUENCE [LARGE SCALE GENOMIC DNA]</scope>
    <source>
        <strain evidence="1 2">SURF-2</strain>
    </source>
</reference>
<name>A0ABT1TG29_9GAMM</name>
<gene>
    <name evidence="1" type="ORF">NP590_09935</name>
</gene>
<dbReference type="Proteomes" id="UP001524499">
    <property type="component" value="Unassembled WGS sequence"/>
</dbReference>
<proteinExistence type="predicted"/>
<evidence type="ECO:0000313" key="2">
    <source>
        <dbReference type="Proteomes" id="UP001524499"/>
    </source>
</evidence>
<sequence length="104" mass="11967">MKKIRQQILDLEKLGPLPSENNLDPDLIRCYENLYRSITKPITNEEARILVKLFGSDGCFGLASSFVHLIETAPDWPLEDCLSEINNEWIIELRNRAIRGGRLK</sequence>